<dbReference type="EMBL" id="JACGWX010000001">
    <property type="protein sequence ID" value="MBA8847037.1"/>
    <property type="molecule type" value="Genomic_DNA"/>
</dbReference>
<proteinExistence type="predicted"/>
<dbReference type="InterPro" id="IPR009061">
    <property type="entry name" value="DNA-bd_dom_put_sf"/>
</dbReference>
<dbReference type="Pfam" id="PF12728">
    <property type="entry name" value="HTH_17"/>
    <property type="match status" value="1"/>
</dbReference>
<keyword evidence="3" id="KW-1185">Reference proteome</keyword>
<dbReference type="SUPFAM" id="SSF46955">
    <property type="entry name" value="Putative DNA-binding domain"/>
    <property type="match status" value="1"/>
</dbReference>
<protein>
    <submittedName>
        <fullName evidence="2">Excisionase family DNA binding protein</fullName>
    </submittedName>
</protein>
<feature type="domain" description="Helix-turn-helix" evidence="1">
    <location>
        <begin position="14"/>
        <end position="56"/>
    </location>
</feature>
<dbReference type="AlphaFoldDB" id="A0A839E679"/>
<gene>
    <name evidence="2" type="ORF">FHX53_000601</name>
</gene>
<sequence>MPEHQSIARASWGSLQDAAEHWDLSVKTIRRYIAAGQIEARRVGPRAIRVNLDSLDSLGTPLRYTGGDAA</sequence>
<evidence type="ECO:0000313" key="2">
    <source>
        <dbReference type="EMBL" id="MBA8847037.1"/>
    </source>
</evidence>
<comment type="caution">
    <text evidence="2">The sequence shown here is derived from an EMBL/GenBank/DDBJ whole genome shotgun (WGS) entry which is preliminary data.</text>
</comment>
<evidence type="ECO:0000259" key="1">
    <source>
        <dbReference type="Pfam" id="PF12728"/>
    </source>
</evidence>
<reference evidence="2 3" key="1">
    <citation type="submission" date="2020-07" db="EMBL/GenBank/DDBJ databases">
        <title>Sequencing the genomes of 1000 actinobacteria strains.</title>
        <authorList>
            <person name="Klenk H.-P."/>
        </authorList>
    </citation>
    <scope>NUCLEOTIDE SEQUENCE [LARGE SCALE GENOMIC DNA]</scope>
    <source>
        <strain evidence="2 3">DSM 19663</strain>
    </source>
</reference>
<organism evidence="2 3">
    <name type="scientific">Microcella alkalica</name>
    <dbReference type="NCBI Taxonomy" id="355930"/>
    <lineage>
        <taxon>Bacteria</taxon>
        <taxon>Bacillati</taxon>
        <taxon>Actinomycetota</taxon>
        <taxon>Actinomycetes</taxon>
        <taxon>Micrococcales</taxon>
        <taxon>Microbacteriaceae</taxon>
        <taxon>Microcella</taxon>
    </lineage>
</organism>
<dbReference type="InterPro" id="IPR041657">
    <property type="entry name" value="HTH_17"/>
</dbReference>
<name>A0A839E679_9MICO</name>
<dbReference type="RefSeq" id="WP_182490148.1">
    <property type="nucleotide sequence ID" value="NZ_BAAAOV010000007.1"/>
</dbReference>
<dbReference type="Proteomes" id="UP000585905">
    <property type="component" value="Unassembled WGS sequence"/>
</dbReference>
<accession>A0A839E679</accession>
<evidence type="ECO:0000313" key="3">
    <source>
        <dbReference type="Proteomes" id="UP000585905"/>
    </source>
</evidence>